<feature type="chain" id="PRO_5044001988" description="Yeast cell wall synthesis Kre9/Knh1-like N-terminal domain-containing protein" evidence="2">
    <location>
        <begin position="22"/>
        <end position="252"/>
    </location>
</feature>
<dbReference type="PANTHER" id="PTHR40633">
    <property type="entry name" value="MATRIX PROTEIN, PUTATIVE (AFU_ORTHOLOGUE AFUA_8G05410)-RELATED"/>
    <property type="match status" value="1"/>
</dbReference>
<feature type="signal peptide" evidence="2">
    <location>
        <begin position="1"/>
        <end position="21"/>
    </location>
</feature>
<feature type="domain" description="Yeast cell wall synthesis Kre9/Knh1-like N-terminal" evidence="3">
    <location>
        <begin position="27"/>
        <end position="120"/>
    </location>
</feature>
<evidence type="ECO:0000313" key="4">
    <source>
        <dbReference type="EMBL" id="KAK8870058.1"/>
    </source>
</evidence>
<evidence type="ECO:0000256" key="1">
    <source>
        <dbReference type="ARBA" id="ARBA00022729"/>
    </source>
</evidence>
<evidence type="ECO:0000256" key="2">
    <source>
        <dbReference type="SAM" id="SignalP"/>
    </source>
</evidence>
<sequence length="252" mass="25002">MFTKLTTLTALLSLTSSVVNAIVTPTSPDGATVVRVGQQINALWTADTTDGWNNVEIQLMTGDNFNMVPLATVVSGIDGTTATSYSFAAPDVTPYSKIYFLQFSNGGNATALTWTTRFTIAGTDGSVTDPTNSTVYSGTTVQWGTGTLLSAVSSSNTTSSTAPSAAVSPSASASADVFSASASSSTDSAAASTSASASASTWASMSLSASSTSASAAAAAATTSARSSGAGRLELGLGGLVVAGMMVFSAVL</sequence>
<dbReference type="AlphaFoldDB" id="A0AAW0Z7B2"/>
<name>A0AAW0Z7B2_9TREE</name>
<dbReference type="InterPro" id="IPR018466">
    <property type="entry name" value="Kre9/Knh1-like_N"/>
</dbReference>
<reference evidence="4 5" key="1">
    <citation type="journal article" date="2024" name="bioRxiv">
        <title>Comparative genomics of Cryptococcus and Kwoniella reveals pathogenesis evolution and contrasting karyotype dynamics via intercentromeric recombination or chromosome fusion.</title>
        <authorList>
            <person name="Coelho M.A."/>
            <person name="David-Palma M."/>
            <person name="Shea T."/>
            <person name="Bowers K."/>
            <person name="McGinley-Smith S."/>
            <person name="Mohammad A.W."/>
            <person name="Gnirke A."/>
            <person name="Yurkov A.M."/>
            <person name="Nowrousian M."/>
            <person name="Sun S."/>
            <person name="Cuomo C.A."/>
            <person name="Heitman J."/>
        </authorList>
    </citation>
    <scope>NUCLEOTIDE SEQUENCE [LARGE SCALE GENOMIC DNA]</scope>
    <source>
        <strain evidence="4 5">CBS 13917</strain>
    </source>
</reference>
<dbReference type="GeneID" id="92177888"/>
<dbReference type="KEGG" id="kne:92177888"/>
<dbReference type="Pfam" id="PF10342">
    <property type="entry name" value="Kre9_KNH"/>
    <property type="match status" value="1"/>
</dbReference>
<comment type="caution">
    <text evidence="4">The sequence shown here is derived from an EMBL/GenBank/DDBJ whole genome shotgun (WGS) entry which is preliminary data.</text>
</comment>
<dbReference type="InterPro" id="IPR052982">
    <property type="entry name" value="SRP1/TIP1-like"/>
</dbReference>
<evidence type="ECO:0000313" key="5">
    <source>
        <dbReference type="Proteomes" id="UP001388673"/>
    </source>
</evidence>
<dbReference type="Proteomes" id="UP001388673">
    <property type="component" value="Unassembled WGS sequence"/>
</dbReference>
<proteinExistence type="predicted"/>
<protein>
    <recommendedName>
        <fullName evidence="3">Yeast cell wall synthesis Kre9/Knh1-like N-terminal domain-containing protein</fullName>
    </recommendedName>
</protein>
<keyword evidence="1 2" id="KW-0732">Signal</keyword>
<organism evidence="4 5">
    <name type="scientific">Kwoniella newhampshirensis</name>
    <dbReference type="NCBI Taxonomy" id="1651941"/>
    <lineage>
        <taxon>Eukaryota</taxon>
        <taxon>Fungi</taxon>
        <taxon>Dikarya</taxon>
        <taxon>Basidiomycota</taxon>
        <taxon>Agaricomycotina</taxon>
        <taxon>Tremellomycetes</taxon>
        <taxon>Tremellales</taxon>
        <taxon>Cryptococcaceae</taxon>
        <taxon>Kwoniella</taxon>
    </lineage>
</organism>
<dbReference type="RefSeq" id="XP_066806304.1">
    <property type="nucleotide sequence ID" value="XM_066943762.1"/>
</dbReference>
<accession>A0AAW0Z7B2</accession>
<evidence type="ECO:0000259" key="3">
    <source>
        <dbReference type="Pfam" id="PF10342"/>
    </source>
</evidence>
<dbReference type="PANTHER" id="PTHR40633:SF1">
    <property type="entry name" value="GPI ANCHORED SERINE-THREONINE RICH PROTEIN (AFU_ORTHOLOGUE AFUA_1G03630)"/>
    <property type="match status" value="1"/>
</dbReference>
<dbReference type="EMBL" id="JBCAWK010000001">
    <property type="protein sequence ID" value="KAK8870058.1"/>
    <property type="molecule type" value="Genomic_DNA"/>
</dbReference>
<keyword evidence="5" id="KW-1185">Reference proteome</keyword>
<gene>
    <name evidence="4" type="ORF">IAR55_000628</name>
</gene>